<accession>A0ABU8MVK9</accession>
<name>A0ABU8MVK9_9PSEU</name>
<dbReference type="Pfam" id="PF01326">
    <property type="entry name" value="PPDK_N"/>
    <property type="match status" value="1"/>
</dbReference>
<feature type="compositionally biased region" description="Basic and acidic residues" evidence="1">
    <location>
        <begin position="379"/>
        <end position="389"/>
    </location>
</feature>
<evidence type="ECO:0000259" key="3">
    <source>
        <dbReference type="Pfam" id="PF01326"/>
    </source>
</evidence>
<feature type="domain" description="PEP-utilising enzyme mobile" evidence="2">
    <location>
        <begin position="762"/>
        <end position="832"/>
    </location>
</feature>
<dbReference type="InterPro" id="IPR051549">
    <property type="entry name" value="PEP_Utilizing_Enz"/>
</dbReference>
<protein>
    <submittedName>
        <fullName evidence="4">Phosphoenolpyruvate synthase</fullName>
    </submittedName>
</protein>
<dbReference type="InterPro" id="IPR002192">
    <property type="entry name" value="PPDK_AMP/ATP-bd"/>
</dbReference>
<organism evidence="4 5">
    <name type="scientific">Actinomycetospora aurantiaca</name>
    <dbReference type="NCBI Taxonomy" id="3129233"/>
    <lineage>
        <taxon>Bacteria</taxon>
        <taxon>Bacillati</taxon>
        <taxon>Actinomycetota</taxon>
        <taxon>Actinomycetes</taxon>
        <taxon>Pseudonocardiales</taxon>
        <taxon>Pseudonocardiaceae</taxon>
        <taxon>Actinomycetospora</taxon>
    </lineage>
</organism>
<dbReference type="Gene3D" id="3.30.1490.20">
    <property type="entry name" value="ATP-grasp fold, A domain"/>
    <property type="match status" value="1"/>
</dbReference>
<dbReference type="InterPro" id="IPR013815">
    <property type="entry name" value="ATP_grasp_subdomain_1"/>
</dbReference>
<proteinExistence type="predicted"/>
<dbReference type="InterPro" id="IPR036637">
    <property type="entry name" value="Phosphohistidine_dom_sf"/>
</dbReference>
<comment type="caution">
    <text evidence="4">The sequence shown here is derived from an EMBL/GenBank/DDBJ whole genome shotgun (WGS) entry which is preliminary data.</text>
</comment>
<keyword evidence="5" id="KW-1185">Reference proteome</keyword>
<dbReference type="Pfam" id="PF00391">
    <property type="entry name" value="PEP-utilizers"/>
    <property type="match status" value="1"/>
</dbReference>
<dbReference type="RefSeq" id="WP_337697907.1">
    <property type="nucleotide sequence ID" value="NZ_JBBEGN010000021.1"/>
</dbReference>
<feature type="region of interest" description="Disordered" evidence="1">
    <location>
        <begin position="379"/>
        <end position="402"/>
    </location>
</feature>
<dbReference type="Proteomes" id="UP001385809">
    <property type="component" value="Unassembled WGS sequence"/>
</dbReference>
<reference evidence="4 5" key="1">
    <citation type="submission" date="2024-03" db="EMBL/GenBank/DDBJ databases">
        <title>Actinomycetospora sp. OC33-EN08, a novel actinomycete isolated from wild orchid (Aerides multiflora).</title>
        <authorList>
            <person name="Suriyachadkun C."/>
        </authorList>
    </citation>
    <scope>NUCLEOTIDE SEQUENCE [LARGE SCALE GENOMIC DNA]</scope>
    <source>
        <strain evidence="4 5">OC33-EN08</strain>
    </source>
</reference>
<dbReference type="Gene3D" id="3.30.470.20">
    <property type="entry name" value="ATP-grasp fold, B domain"/>
    <property type="match status" value="1"/>
</dbReference>
<dbReference type="EMBL" id="JBBEGN010000021">
    <property type="protein sequence ID" value="MEJ2871340.1"/>
    <property type="molecule type" value="Genomic_DNA"/>
</dbReference>
<dbReference type="PANTHER" id="PTHR43615">
    <property type="entry name" value="PHOSPHOENOLPYRUVATE SYNTHASE-RELATED"/>
    <property type="match status" value="1"/>
</dbReference>
<evidence type="ECO:0000259" key="2">
    <source>
        <dbReference type="Pfam" id="PF00391"/>
    </source>
</evidence>
<dbReference type="InterPro" id="IPR008279">
    <property type="entry name" value="PEP-util_enz_mobile_dom"/>
</dbReference>
<evidence type="ECO:0000313" key="4">
    <source>
        <dbReference type="EMBL" id="MEJ2871340.1"/>
    </source>
</evidence>
<sequence length="839" mass="89599">MGTDGPSVLDLREIDRSRAAEVGGKAVNLGELCRIPGVVVPPGVCVTTGAFRRVLAGAPGLDERLEALNRPAPDDRRAIVEASAAIRAEIEGLPVPDDLAAAIRAACPSGPYAVRSSATAEDLPTASFAGQQDSYLDVPTAEVLEQVQRCWASLFTERATTYRLRHGIDHRTVAMAVVVQEMVAAEASGVLFTADPVTSHRRVAAVEAVPGLGESLVSGVADPDRWTVRDGAVVEAAVAGAGVLAEAQVVELVALGRDIEASFGSPQDIEWCLSGGGFRVVQSRPITTLFPVPPVADDDGLHVFVSVGHQQMMTDAMTPLGLSVWQLTTPRPMAEAGGRLFVDVTGVLAAPGLDAFLEMWGRGDPLVRDALETVLERGEVRPASDDRDGPGAAPPAPPEMLDADPALVTELVAGSRESVAAAARAIAPLRGPELIEFVVADLAELRRLLFDPLGHRVFTTAMDAAFWLDEHLATWLGEQDVSDTLTLSVPDNVTSQMGMALLDVADVIRPHPEVVTFLRGLGDHDTLDGLLGVEGGPAAHAALQDFLARYGMRCVGEIDLGRPRWSERPATLVPVVLGHVDHAEPGAGWRRFDEGLQRARETEQDVLARVRALPDGTTKADETRAMIDRLRTFIGYREYPKFAMVQRYFLYKQALLDEARRLVAAGVLDDPDDLVLLRFEEFAEVVRTRRVDRTLLDERRAALAVHRTLTPPRVLTSDGEALSGSWRRADLPDGALAGLPVSRGVVEGRARVVLDLADAAFAPGDILVAAYTDPSWSSAFVAVAALVTEVGGTMTHGAVVAREYGLPAVVGVQDATRRIRDGQRIRVDGTGGSVEILPS</sequence>
<dbReference type="SUPFAM" id="SSF56059">
    <property type="entry name" value="Glutathione synthetase ATP-binding domain-like"/>
    <property type="match status" value="1"/>
</dbReference>
<dbReference type="PANTHER" id="PTHR43615:SF1">
    <property type="entry name" value="PPDK_N DOMAIN-CONTAINING PROTEIN"/>
    <property type="match status" value="1"/>
</dbReference>
<feature type="domain" description="Pyruvate phosphate dikinase AMP/ATP-binding" evidence="3">
    <location>
        <begin position="21"/>
        <end position="288"/>
    </location>
</feature>
<gene>
    <name evidence="4" type="ORF">WCD74_26520</name>
</gene>
<dbReference type="Gene3D" id="3.50.30.10">
    <property type="entry name" value="Phosphohistidine domain"/>
    <property type="match status" value="1"/>
</dbReference>
<evidence type="ECO:0000313" key="5">
    <source>
        <dbReference type="Proteomes" id="UP001385809"/>
    </source>
</evidence>
<dbReference type="SUPFAM" id="SSF52009">
    <property type="entry name" value="Phosphohistidine domain"/>
    <property type="match status" value="1"/>
</dbReference>
<evidence type="ECO:0000256" key="1">
    <source>
        <dbReference type="SAM" id="MobiDB-lite"/>
    </source>
</evidence>